<comment type="caution">
    <text evidence="1">The sequence shown here is derived from an EMBL/GenBank/DDBJ whole genome shotgun (WGS) entry which is preliminary data.</text>
</comment>
<evidence type="ECO:0000313" key="2">
    <source>
        <dbReference type="Proteomes" id="UP001347796"/>
    </source>
</evidence>
<dbReference type="Proteomes" id="UP001347796">
    <property type="component" value="Unassembled WGS sequence"/>
</dbReference>
<name>A0AAN8JK80_PATCE</name>
<dbReference type="AlphaFoldDB" id="A0AAN8JK80"/>
<keyword evidence="2" id="KW-1185">Reference proteome</keyword>
<accession>A0AAN8JK80</accession>
<reference evidence="1 2" key="1">
    <citation type="submission" date="2024-01" db="EMBL/GenBank/DDBJ databases">
        <title>The genome of the rayed Mediterranean limpet Patella caerulea (Linnaeus, 1758).</title>
        <authorList>
            <person name="Anh-Thu Weber A."/>
            <person name="Halstead-Nussloch G."/>
        </authorList>
    </citation>
    <scope>NUCLEOTIDE SEQUENCE [LARGE SCALE GENOMIC DNA]</scope>
    <source>
        <strain evidence="1">AATW-2023a</strain>
        <tissue evidence="1">Whole specimen</tissue>
    </source>
</reference>
<organism evidence="1 2">
    <name type="scientific">Patella caerulea</name>
    <name type="common">Rayed Mediterranean limpet</name>
    <dbReference type="NCBI Taxonomy" id="87958"/>
    <lineage>
        <taxon>Eukaryota</taxon>
        <taxon>Metazoa</taxon>
        <taxon>Spiralia</taxon>
        <taxon>Lophotrochozoa</taxon>
        <taxon>Mollusca</taxon>
        <taxon>Gastropoda</taxon>
        <taxon>Patellogastropoda</taxon>
        <taxon>Patelloidea</taxon>
        <taxon>Patellidae</taxon>
        <taxon>Patella</taxon>
    </lineage>
</organism>
<sequence length="72" mass="8524">MGFRCPTQMLRELDDISEVPKRCFDVMTEDGDCLLDDMILTMDQCVYFFGQDYYDHLAQIQAKVDRMFNINN</sequence>
<dbReference type="EMBL" id="JAZGQO010000010">
    <property type="protein sequence ID" value="KAK6175448.1"/>
    <property type="molecule type" value="Genomic_DNA"/>
</dbReference>
<gene>
    <name evidence="1" type="ORF">SNE40_013911</name>
</gene>
<protein>
    <submittedName>
        <fullName evidence="1">Uncharacterized protein</fullName>
    </submittedName>
</protein>
<evidence type="ECO:0000313" key="1">
    <source>
        <dbReference type="EMBL" id="KAK6175448.1"/>
    </source>
</evidence>
<proteinExistence type="predicted"/>